<organism evidence="1 2">
    <name type="scientific">Spectribacter acetivorans</name>
    <dbReference type="NCBI Taxonomy" id="3075603"/>
    <lineage>
        <taxon>Bacteria</taxon>
        <taxon>Pseudomonadati</taxon>
        <taxon>Pseudomonadota</taxon>
        <taxon>Gammaproteobacteria</taxon>
        <taxon>Salinisphaerales</taxon>
        <taxon>Salinisphaeraceae</taxon>
        <taxon>Spectribacter</taxon>
    </lineage>
</organism>
<accession>A0ABU3BBR7</accession>
<proteinExistence type="predicted"/>
<dbReference type="Pfam" id="PF07927">
    <property type="entry name" value="HicA_toxin"/>
    <property type="match status" value="1"/>
</dbReference>
<protein>
    <submittedName>
        <fullName evidence="1">Type II toxin-antitoxin system HicA family toxin</fullName>
    </submittedName>
</protein>
<comment type="caution">
    <text evidence="1">The sequence shown here is derived from an EMBL/GenBank/DDBJ whole genome shotgun (WGS) entry which is preliminary data.</text>
</comment>
<sequence>MLLDETRERLKASKKSIRCRELVELMESLGFDMRDGSRGGHKIYTHPHLPDFWSSSFNCGHGKDPEIKPAYITRVLRVLGDHDSDLRAYLNGQHPDTE</sequence>
<dbReference type="Proteomes" id="UP001259982">
    <property type="component" value="Unassembled WGS sequence"/>
</dbReference>
<evidence type="ECO:0000313" key="1">
    <source>
        <dbReference type="EMBL" id="MDT0619913.1"/>
    </source>
</evidence>
<keyword evidence="2" id="KW-1185">Reference proteome</keyword>
<evidence type="ECO:0000313" key="2">
    <source>
        <dbReference type="Proteomes" id="UP001259982"/>
    </source>
</evidence>
<dbReference type="EMBL" id="JAVRHY010000025">
    <property type="protein sequence ID" value="MDT0619913.1"/>
    <property type="molecule type" value="Genomic_DNA"/>
</dbReference>
<gene>
    <name evidence="1" type="ORF">RM531_15705</name>
</gene>
<name>A0ABU3BBR7_9GAMM</name>
<dbReference type="InterPro" id="IPR012933">
    <property type="entry name" value="HicA_mRNA_interferase"/>
</dbReference>
<reference evidence="1 2" key="1">
    <citation type="submission" date="2023-09" db="EMBL/GenBank/DDBJ databases">
        <authorList>
            <person name="Rey-Velasco X."/>
        </authorList>
    </citation>
    <scope>NUCLEOTIDE SEQUENCE [LARGE SCALE GENOMIC DNA]</scope>
    <source>
        <strain evidence="1 2">P385</strain>
    </source>
</reference>
<dbReference type="SUPFAM" id="SSF54786">
    <property type="entry name" value="YcfA/nrd intein domain"/>
    <property type="match status" value="1"/>
</dbReference>
<dbReference type="RefSeq" id="WP_311660641.1">
    <property type="nucleotide sequence ID" value="NZ_JAVRHY010000025.1"/>
</dbReference>